<feature type="domain" description="AIR9-like A9" evidence="3">
    <location>
        <begin position="709"/>
        <end position="790"/>
    </location>
</feature>
<dbReference type="GO" id="GO:0005886">
    <property type="term" value="C:plasma membrane"/>
    <property type="evidence" value="ECO:0007669"/>
    <property type="project" value="TreeGrafter"/>
</dbReference>
<keyword evidence="5" id="KW-1185">Reference proteome</keyword>
<dbReference type="AlphaFoldDB" id="A0A443PT40"/>
<dbReference type="InterPro" id="IPR055474">
    <property type="entry name" value="DUF7046"/>
</dbReference>
<feature type="domain" description="DUF7046" evidence="2">
    <location>
        <begin position="815"/>
        <end position="917"/>
    </location>
</feature>
<dbReference type="EMBL" id="QPKB01000010">
    <property type="protein sequence ID" value="RWR93960.1"/>
    <property type="molecule type" value="Genomic_DNA"/>
</dbReference>
<dbReference type="PANTHER" id="PTHR31149">
    <property type="entry name" value="EXPRESSED PROTEIN"/>
    <property type="match status" value="1"/>
</dbReference>
<name>A0A443PT40_9MAGN</name>
<dbReference type="OrthoDB" id="1937889at2759"/>
<gene>
    <name evidence="4" type="ORF">CKAN_02323800</name>
</gene>
<dbReference type="Proteomes" id="UP000283530">
    <property type="component" value="Unassembled WGS sequence"/>
</dbReference>
<feature type="region of interest" description="Disordered" evidence="1">
    <location>
        <begin position="232"/>
        <end position="252"/>
    </location>
</feature>
<dbReference type="Pfam" id="PF23197">
    <property type="entry name" value="IG_AIR9"/>
    <property type="match status" value="1"/>
</dbReference>
<feature type="compositionally biased region" description="Polar residues" evidence="1">
    <location>
        <begin position="233"/>
        <end position="244"/>
    </location>
</feature>
<feature type="region of interest" description="Disordered" evidence="1">
    <location>
        <begin position="551"/>
        <end position="610"/>
    </location>
</feature>
<protein>
    <submittedName>
        <fullName evidence="4">Uncharacterized protein</fullName>
    </submittedName>
</protein>
<feature type="compositionally biased region" description="Low complexity" evidence="1">
    <location>
        <begin position="320"/>
        <end position="335"/>
    </location>
</feature>
<feature type="region of interest" description="Disordered" evidence="1">
    <location>
        <begin position="50"/>
        <end position="69"/>
    </location>
</feature>
<evidence type="ECO:0000313" key="5">
    <source>
        <dbReference type="Proteomes" id="UP000283530"/>
    </source>
</evidence>
<dbReference type="Gene3D" id="2.60.40.2700">
    <property type="match status" value="1"/>
</dbReference>
<dbReference type="PANTHER" id="PTHR31149:SF10">
    <property type="entry name" value="OS05G0100900 PROTEIN"/>
    <property type="match status" value="1"/>
</dbReference>
<reference evidence="4 5" key="1">
    <citation type="journal article" date="2019" name="Nat. Plants">
        <title>Stout camphor tree genome fills gaps in understanding of flowering plant genome evolution.</title>
        <authorList>
            <person name="Chaw S.M."/>
            <person name="Liu Y.C."/>
            <person name="Wu Y.W."/>
            <person name="Wang H.Y."/>
            <person name="Lin C.I."/>
            <person name="Wu C.S."/>
            <person name="Ke H.M."/>
            <person name="Chang L.Y."/>
            <person name="Hsu C.Y."/>
            <person name="Yang H.T."/>
            <person name="Sudianto E."/>
            <person name="Hsu M.H."/>
            <person name="Wu K.P."/>
            <person name="Wang L.N."/>
            <person name="Leebens-Mack J.H."/>
            <person name="Tsai I.J."/>
        </authorList>
    </citation>
    <scope>NUCLEOTIDE SEQUENCE [LARGE SCALE GENOMIC DNA]</scope>
    <source>
        <strain evidence="5">cv. Chaw 1501</strain>
        <tissue evidence="4">Young leaves</tissue>
    </source>
</reference>
<organism evidence="4 5">
    <name type="scientific">Cinnamomum micranthum f. kanehirae</name>
    <dbReference type="NCBI Taxonomy" id="337451"/>
    <lineage>
        <taxon>Eukaryota</taxon>
        <taxon>Viridiplantae</taxon>
        <taxon>Streptophyta</taxon>
        <taxon>Embryophyta</taxon>
        <taxon>Tracheophyta</taxon>
        <taxon>Spermatophyta</taxon>
        <taxon>Magnoliopsida</taxon>
        <taxon>Magnoliidae</taxon>
        <taxon>Laurales</taxon>
        <taxon>Lauraceae</taxon>
        <taxon>Cinnamomum</taxon>
    </lineage>
</organism>
<feature type="compositionally biased region" description="Polar residues" evidence="1">
    <location>
        <begin position="554"/>
        <end position="565"/>
    </location>
</feature>
<comment type="caution">
    <text evidence="4">The sequence shown here is derived from an EMBL/GenBank/DDBJ whole genome shotgun (WGS) entry which is preliminary data.</text>
</comment>
<accession>A0A443PT40</accession>
<dbReference type="InterPro" id="IPR056284">
    <property type="entry name" value="AIR9-like_A9"/>
</dbReference>
<feature type="compositionally biased region" description="Polar residues" evidence="1">
    <location>
        <begin position="600"/>
        <end position="609"/>
    </location>
</feature>
<feature type="compositionally biased region" description="Polar residues" evidence="1">
    <location>
        <begin position="50"/>
        <end position="68"/>
    </location>
</feature>
<evidence type="ECO:0000259" key="3">
    <source>
        <dbReference type="Pfam" id="PF23197"/>
    </source>
</evidence>
<proteinExistence type="predicted"/>
<feature type="region of interest" description="Disordered" evidence="1">
    <location>
        <begin position="646"/>
        <end position="702"/>
    </location>
</feature>
<evidence type="ECO:0000259" key="2">
    <source>
        <dbReference type="Pfam" id="PF23080"/>
    </source>
</evidence>
<dbReference type="FunFam" id="2.60.40.2700:FF:000001">
    <property type="entry name" value="Transmembrane protein"/>
    <property type="match status" value="1"/>
</dbReference>
<feature type="region of interest" description="Disordered" evidence="1">
    <location>
        <begin position="316"/>
        <end position="352"/>
    </location>
</feature>
<feature type="compositionally biased region" description="Low complexity" evidence="1">
    <location>
        <begin position="677"/>
        <end position="698"/>
    </location>
</feature>
<evidence type="ECO:0000313" key="4">
    <source>
        <dbReference type="EMBL" id="RWR93960.1"/>
    </source>
</evidence>
<dbReference type="Pfam" id="PF23080">
    <property type="entry name" value="DUF7046"/>
    <property type="match status" value="1"/>
</dbReference>
<evidence type="ECO:0000256" key="1">
    <source>
        <dbReference type="SAM" id="MobiDB-lite"/>
    </source>
</evidence>
<sequence length="923" mass="103433">MSRDPNSKLIRYNYKSSWPHKKNATCRLRIRSLQISTQRFKVVNFQNSAGTSRDSFHQSKSIPKTSNHTDTDINLIPSFPLQNPSSPPSISRVSISATVQKRIFHTKSENPTRKIQTFFDCTDFRSGWSLISDRTLESFSDFSVKMGAIDGIPKNESVYSQEARSQLSPPPDLVDGFSRLGVDESSLKDGRSLIQVMKAVEAAEYIIKHQFAENEHLKAELERQMRELEKYKSNGSTTLRSSADGSKDELVPQEDKIRWVDNRSLDPHGAVVPHQAVTSNTGNSPLQTHVESHYHSENNKVNGILKALPSGQAGLDNAGLSQFSSPSSRSLSPSRYQKEGEFDPKLSSSGHGEMQMSEVNVPANPWKQDLIPKVREQDEEIMQLRKHLVDYSEAQMRNEKYVLERRIASMRRAFDQQQQDLVDATSKALSYRQDVIEENIRLTYALQAAEQERSTFVSYLLPLLAEYNLQPPVSDAQSIVSNVKVLFKHLQEKLIITEEKLKESQYQLTPWRSDVLNNTNFPSQQSALSFGSALNTSKKNSLEMVPQPGYIHAQMSNSSPSNAQTTRDDWESVGNHGHHPGLGGVASKRLDRDNLGRPSPSGSRKSMAQDTARLVVTQGDSHVTSIGEEKNNRPLFFNDFIGGNEMDRSDTGLQNAREPPPQWGSRGSYLMNTADDPNSSLPPYLPPVLEEPSSSFSEAAEDDPLPGIRDLQINGQAFPGQALQACGYSINGTTSCNFEWVRYFEDGSVNYIIGAKQPNYLVTADDVDFCLAIEVQPLDDRKRKGELVKVFANDHKKITCVCHHKSWMWLQLQLLNINSIDLQAGCLDIWEPAVLAIKREAYSIKCNGPRGVVVTEKFSPSTSVTIPYGEATGFLIYSSTGTEYLLRTLGSSSLRDTIVLTLRLFKMRAVEKKGKRRGLFFNR</sequence>